<organism evidence="5 6">
    <name type="scientific">Devosia yakushimensis</name>
    <dbReference type="NCBI Taxonomy" id="470028"/>
    <lineage>
        <taxon>Bacteria</taxon>
        <taxon>Pseudomonadati</taxon>
        <taxon>Pseudomonadota</taxon>
        <taxon>Alphaproteobacteria</taxon>
        <taxon>Hyphomicrobiales</taxon>
        <taxon>Devosiaceae</taxon>
        <taxon>Devosia</taxon>
    </lineage>
</organism>
<name>A0ABQ5UG06_9HYPH</name>
<dbReference type="InterPro" id="IPR000669">
    <property type="entry name" value="Mannitol_DH"/>
</dbReference>
<dbReference type="PROSITE" id="PS00974">
    <property type="entry name" value="MANNITOL_DHGENASE"/>
    <property type="match status" value="1"/>
</dbReference>
<evidence type="ECO:0000259" key="3">
    <source>
        <dbReference type="Pfam" id="PF01232"/>
    </source>
</evidence>
<evidence type="ECO:0000313" key="6">
    <source>
        <dbReference type="Proteomes" id="UP001161406"/>
    </source>
</evidence>
<evidence type="ECO:0000259" key="4">
    <source>
        <dbReference type="Pfam" id="PF08125"/>
    </source>
</evidence>
<keyword evidence="2" id="KW-0520">NAD</keyword>
<dbReference type="PRINTS" id="PR00084">
    <property type="entry name" value="MTLDHDRGNASE"/>
</dbReference>
<dbReference type="PANTHER" id="PTHR43362">
    <property type="entry name" value="MANNITOL DEHYDROGENASE DSF1-RELATED"/>
    <property type="match status" value="1"/>
</dbReference>
<gene>
    <name evidence="5" type="ORF">GCM10007913_29640</name>
</gene>
<dbReference type="InterPro" id="IPR013118">
    <property type="entry name" value="Mannitol_DH_C"/>
</dbReference>
<dbReference type="Gene3D" id="3.40.50.720">
    <property type="entry name" value="NAD(P)-binding Rossmann-like Domain"/>
    <property type="match status" value="1"/>
</dbReference>
<evidence type="ECO:0000256" key="1">
    <source>
        <dbReference type="ARBA" id="ARBA00023002"/>
    </source>
</evidence>
<feature type="domain" description="Mannitol dehydrogenase C-terminal" evidence="4">
    <location>
        <begin position="298"/>
        <end position="490"/>
    </location>
</feature>
<comment type="caution">
    <text evidence="5">The sequence shown here is derived from an EMBL/GenBank/DDBJ whole genome shotgun (WGS) entry which is preliminary data.</text>
</comment>
<dbReference type="InterPro" id="IPR013328">
    <property type="entry name" value="6PGD_dom2"/>
</dbReference>
<evidence type="ECO:0000313" key="5">
    <source>
        <dbReference type="EMBL" id="GLQ11032.1"/>
    </source>
</evidence>
<reference evidence="5" key="1">
    <citation type="journal article" date="2014" name="Int. J. Syst. Evol. Microbiol.">
        <title>Complete genome of a new Firmicutes species belonging to the dominant human colonic microbiota ('Ruminococcus bicirculans') reveals two chromosomes and a selective capacity to utilize plant glucans.</title>
        <authorList>
            <consortium name="NISC Comparative Sequencing Program"/>
            <person name="Wegmann U."/>
            <person name="Louis P."/>
            <person name="Goesmann A."/>
            <person name="Henrissat B."/>
            <person name="Duncan S.H."/>
            <person name="Flint H.J."/>
        </authorList>
    </citation>
    <scope>NUCLEOTIDE SEQUENCE</scope>
    <source>
        <strain evidence="5">NBRC 103855</strain>
    </source>
</reference>
<dbReference type="Pfam" id="PF01232">
    <property type="entry name" value="Mannitol_dh"/>
    <property type="match status" value="1"/>
</dbReference>
<proteinExistence type="predicted"/>
<dbReference type="InterPro" id="IPR013131">
    <property type="entry name" value="Mannitol_DH_N"/>
</dbReference>
<feature type="domain" description="Mannitol dehydrogenase N-terminal" evidence="3">
    <location>
        <begin position="44"/>
        <end position="290"/>
    </location>
</feature>
<dbReference type="SUPFAM" id="SSF51735">
    <property type="entry name" value="NAD(P)-binding Rossmann-fold domains"/>
    <property type="match status" value="1"/>
</dbReference>
<keyword evidence="6" id="KW-1185">Reference proteome</keyword>
<dbReference type="Pfam" id="PF08125">
    <property type="entry name" value="Mannitol_dh_C"/>
    <property type="match status" value="1"/>
</dbReference>
<dbReference type="InterPro" id="IPR050988">
    <property type="entry name" value="Mannitol_DH/Oxidoreductase"/>
</dbReference>
<dbReference type="Proteomes" id="UP001161406">
    <property type="component" value="Unassembled WGS sequence"/>
</dbReference>
<protein>
    <submittedName>
        <fullName evidence="5">Mannitol dehydrogenase</fullName>
    </submittedName>
</protein>
<dbReference type="InterPro" id="IPR008927">
    <property type="entry name" value="6-PGluconate_DH-like_C_sf"/>
</dbReference>
<sequence>MEGHYSAPDFEPETLMTRLSATSLAAISPDIALPAYDRAAITPGIVHLGIGAFHRAHMAVYVDDLLKDQPDWAIVGASLRRPDTKEALEPQDGLYTVAVRDAAGTHPRVIGSILKVLDANSEREDLLALMASPQIRIVSLTVTEKGYCHDPATGELDQRHPDIVHDLANPTAPKSAPGMLVEALARRHAAGITPFAVMSCDNLPSNGATVKRIVSKLASLRDAALGEWVADKVAFPGTMVDRIVPSTTDADREIVAALTGVEDAWPIMTEPFTQWVIEDDFPDGRPAFEKAGAQLVEDVEPFERMKLRMLNGSHSTMAYLGYLAGHEYVSDAMGDPAFVALIRGLMTEEVMPTLDMPGTDLGAYRDQLLERFANPALKHRIWQIAMDGSQKLPQRLLGTIRDRLAAGQGIERLSLGVAAWMRYVMGIDEKGENIDVRDPLAIRMMAIAAGAGSDPEALFEGLVGLAEVFGDDLADNEVFGADVVEHLDSLFDVGAAETVREVVG</sequence>
<dbReference type="InterPro" id="IPR036291">
    <property type="entry name" value="NAD(P)-bd_dom_sf"/>
</dbReference>
<dbReference type="EMBL" id="BSNG01000001">
    <property type="protein sequence ID" value="GLQ11032.1"/>
    <property type="molecule type" value="Genomic_DNA"/>
</dbReference>
<dbReference type="PANTHER" id="PTHR43362:SF1">
    <property type="entry name" value="MANNITOL DEHYDROGENASE 2-RELATED"/>
    <property type="match status" value="1"/>
</dbReference>
<evidence type="ECO:0000256" key="2">
    <source>
        <dbReference type="ARBA" id="ARBA00023027"/>
    </source>
</evidence>
<dbReference type="SUPFAM" id="SSF48179">
    <property type="entry name" value="6-phosphogluconate dehydrogenase C-terminal domain-like"/>
    <property type="match status" value="1"/>
</dbReference>
<dbReference type="Gene3D" id="1.10.1040.10">
    <property type="entry name" value="N-(1-d-carboxylethyl)-l-norvaline Dehydrogenase, domain 2"/>
    <property type="match status" value="1"/>
</dbReference>
<dbReference type="InterPro" id="IPR023027">
    <property type="entry name" value="Mannitol_DH_CS"/>
</dbReference>
<reference evidence="5" key="2">
    <citation type="submission" date="2023-01" db="EMBL/GenBank/DDBJ databases">
        <title>Draft genome sequence of Devosia yakushimensis strain NBRC 103855.</title>
        <authorList>
            <person name="Sun Q."/>
            <person name="Mori K."/>
        </authorList>
    </citation>
    <scope>NUCLEOTIDE SEQUENCE</scope>
    <source>
        <strain evidence="5">NBRC 103855</strain>
    </source>
</reference>
<accession>A0ABQ5UG06</accession>
<keyword evidence="1" id="KW-0560">Oxidoreductase</keyword>